<feature type="compositionally biased region" description="Acidic residues" evidence="5">
    <location>
        <begin position="233"/>
        <end position="251"/>
    </location>
</feature>
<dbReference type="InterPro" id="IPR045209">
    <property type="entry name" value="Rrp5"/>
</dbReference>
<feature type="domain" description="S1 motif" evidence="6">
    <location>
        <begin position="589"/>
        <end position="658"/>
    </location>
</feature>
<dbReference type="GO" id="GO:0003723">
    <property type="term" value="F:RNA binding"/>
    <property type="evidence" value="ECO:0007669"/>
    <property type="project" value="TreeGrafter"/>
</dbReference>
<keyword evidence="2" id="KW-0698">rRNA processing</keyword>
<feature type="domain" description="S1 motif" evidence="6">
    <location>
        <begin position="1083"/>
        <end position="1154"/>
    </location>
</feature>
<evidence type="ECO:0000256" key="5">
    <source>
        <dbReference type="SAM" id="MobiDB-lite"/>
    </source>
</evidence>
<evidence type="ECO:0000256" key="1">
    <source>
        <dbReference type="ARBA" id="ARBA00004604"/>
    </source>
</evidence>
<evidence type="ECO:0000313" key="7">
    <source>
        <dbReference type="EMBL" id="KAJ6261859.1"/>
    </source>
</evidence>
<feature type="compositionally biased region" description="Low complexity" evidence="5">
    <location>
        <begin position="72"/>
        <end position="84"/>
    </location>
</feature>
<dbReference type="SUPFAM" id="SSF48452">
    <property type="entry name" value="TPR-like"/>
    <property type="match status" value="2"/>
</dbReference>
<dbReference type="Proteomes" id="UP001221413">
    <property type="component" value="Unassembled WGS sequence"/>
</dbReference>
<dbReference type="Pfam" id="PF23231">
    <property type="entry name" value="HAT_Syf1_CNRKL1_C"/>
    <property type="match status" value="1"/>
</dbReference>
<dbReference type="SUPFAM" id="SSF50249">
    <property type="entry name" value="Nucleic acid-binding proteins"/>
    <property type="match status" value="11"/>
</dbReference>
<evidence type="ECO:0000256" key="3">
    <source>
        <dbReference type="ARBA" id="ARBA00022737"/>
    </source>
</evidence>
<dbReference type="InterPro" id="IPR055430">
    <property type="entry name" value="HAT_Syf1_CNRKL1_C"/>
</dbReference>
<dbReference type="InterPro" id="IPR057301">
    <property type="entry name" value="Rrp5_OB_4th"/>
</dbReference>
<dbReference type="InterPro" id="IPR003029">
    <property type="entry name" value="S1_domain"/>
</dbReference>
<comment type="caution">
    <text evidence="7">The sequence shown here is derived from an EMBL/GenBank/DDBJ whole genome shotgun (WGS) entry which is preliminary data.</text>
</comment>
<keyword evidence="4" id="KW-0539">Nucleus</keyword>
<evidence type="ECO:0000259" key="6">
    <source>
        <dbReference type="PROSITE" id="PS50126"/>
    </source>
</evidence>
<dbReference type="Pfam" id="PF24685">
    <property type="entry name" value="OB_RRP5_4th"/>
    <property type="match status" value="1"/>
</dbReference>
<dbReference type="CDD" id="cd05702">
    <property type="entry name" value="S1_Rrp5_repeat_hs11_sc8"/>
    <property type="match status" value="1"/>
</dbReference>
<dbReference type="Gene3D" id="1.25.40.10">
    <property type="entry name" value="Tetratricopeptide repeat domain"/>
    <property type="match status" value="2"/>
</dbReference>
<dbReference type="PANTHER" id="PTHR23270">
    <property type="entry name" value="PROGRAMMED CELL DEATH PROTEIN 11 PRE-RRNA PROCESSING PROTEIN RRP5"/>
    <property type="match status" value="1"/>
</dbReference>
<feature type="domain" description="S1 motif" evidence="6">
    <location>
        <begin position="1264"/>
        <end position="1333"/>
    </location>
</feature>
<keyword evidence="8" id="KW-1185">Reference proteome</keyword>
<proteinExistence type="predicted"/>
<dbReference type="GO" id="GO:0006364">
    <property type="term" value="P:rRNA processing"/>
    <property type="evidence" value="ECO:0007669"/>
    <property type="project" value="UniProtKB-KW"/>
</dbReference>
<feature type="domain" description="S1 motif" evidence="6">
    <location>
        <begin position="1170"/>
        <end position="1239"/>
    </location>
</feature>
<organism evidence="7 8">
    <name type="scientific">Drechslerella dactyloides</name>
    <name type="common">Nematode-trapping fungus</name>
    <name type="synonym">Arthrobotrys dactyloides</name>
    <dbReference type="NCBI Taxonomy" id="74499"/>
    <lineage>
        <taxon>Eukaryota</taxon>
        <taxon>Fungi</taxon>
        <taxon>Dikarya</taxon>
        <taxon>Ascomycota</taxon>
        <taxon>Pezizomycotina</taxon>
        <taxon>Orbiliomycetes</taxon>
        <taxon>Orbiliales</taxon>
        <taxon>Orbiliaceae</taxon>
        <taxon>Drechslerella</taxon>
    </lineage>
</organism>
<dbReference type="InterPro" id="IPR011990">
    <property type="entry name" value="TPR-like_helical_dom_sf"/>
</dbReference>
<dbReference type="GO" id="GO:0032040">
    <property type="term" value="C:small-subunit processome"/>
    <property type="evidence" value="ECO:0007669"/>
    <property type="project" value="TreeGrafter"/>
</dbReference>
<dbReference type="InterPro" id="IPR012340">
    <property type="entry name" value="NA-bd_OB-fold"/>
</dbReference>
<dbReference type="PROSITE" id="PS50126">
    <property type="entry name" value="S1"/>
    <property type="match status" value="11"/>
</dbReference>
<dbReference type="InterPro" id="IPR048058">
    <property type="entry name" value="Rrp5_S1_rpt_hs11_sc8"/>
</dbReference>
<feature type="domain" description="S1 motif" evidence="6">
    <location>
        <begin position="862"/>
        <end position="931"/>
    </location>
</feature>
<feature type="domain" description="S1 motif" evidence="6">
    <location>
        <begin position="498"/>
        <end position="572"/>
    </location>
</feature>
<feature type="region of interest" description="Disordered" evidence="5">
    <location>
        <begin position="1500"/>
        <end position="1541"/>
    </location>
</feature>
<dbReference type="InterPro" id="IPR057302">
    <property type="entry name" value="Rrp5_S1"/>
</dbReference>
<feature type="domain" description="S1 motif" evidence="6">
    <location>
        <begin position="1351"/>
        <end position="1422"/>
    </location>
</feature>
<dbReference type="FunFam" id="2.40.50.140:FF:000155">
    <property type="entry name" value="rRNA biogenesis protein RRP5"/>
    <property type="match status" value="1"/>
</dbReference>
<feature type="domain" description="S1 motif" evidence="6">
    <location>
        <begin position="972"/>
        <end position="1050"/>
    </location>
</feature>
<dbReference type="Pfam" id="PF00575">
    <property type="entry name" value="S1"/>
    <property type="match status" value="5"/>
</dbReference>
<dbReference type="CDD" id="cd05703">
    <property type="entry name" value="S1_Rrp5_repeat_hs12_sc9"/>
    <property type="match status" value="1"/>
</dbReference>
<evidence type="ECO:0000256" key="2">
    <source>
        <dbReference type="ARBA" id="ARBA00022552"/>
    </source>
</evidence>
<gene>
    <name evidence="7" type="ORF">Dda_2658</name>
</gene>
<feature type="region of interest" description="Disordered" evidence="5">
    <location>
        <begin position="133"/>
        <end position="169"/>
    </location>
</feature>
<dbReference type="FunFam" id="2.40.50.140:FF:000278">
    <property type="entry name" value="rRNA biogenesis protein rrp5"/>
    <property type="match status" value="1"/>
</dbReference>
<dbReference type="InterPro" id="IPR048059">
    <property type="entry name" value="Rrp5_S1_rpt_hs1_sc1"/>
</dbReference>
<feature type="region of interest" description="Disordered" evidence="5">
    <location>
        <begin position="36"/>
        <end position="113"/>
    </location>
</feature>
<dbReference type="PANTHER" id="PTHR23270:SF10">
    <property type="entry name" value="PROTEIN RRP5 HOMOLOG"/>
    <property type="match status" value="1"/>
</dbReference>
<feature type="compositionally biased region" description="Acidic residues" evidence="5">
    <location>
        <begin position="1449"/>
        <end position="1460"/>
    </location>
</feature>
<feature type="region of interest" description="Disordered" evidence="5">
    <location>
        <begin position="230"/>
        <end position="253"/>
    </location>
</feature>
<feature type="compositionally biased region" description="Polar residues" evidence="5">
    <location>
        <begin position="36"/>
        <end position="45"/>
    </location>
</feature>
<dbReference type="Gene3D" id="2.40.50.140">
    <property type="entry name" value="Nucleic acid-binding proteins"/>
    <property type="match status" value="11"/>
</dbReference>
<dbReference type="CDD" id="cd05698">
    <property type="entry name" value="S1_Rrp5_repeat_hs6_sc5"/>
    <property type="match status" value="1"/>
</dbReference>
<feature type="compositionally biased region" description="Basic and acidic residues" evidence="5">
    <location>
        <begin position="133"/>
        <end position="145"/>
    </location>
</feature>
<dbReference type="FunFam" id="2.40.50.140:FF:000103">
    <property type="entry name" value="protein RRP5 homolog"/>
    <property type="match status" value="2"/>
</dbReference>
<dbReference type="CDD" id="cd05693">
    <property type="entry name" value="S1_Rrp5_repeat_hs1_sc1"/>
    <property type="match status" value="1"/>
</dbReference>
<comment type="subcellular location">
    <subcellularLocation>
        <location evidence="1">Nucleus</location>
        <location evidence="1">Nucleolus</location>
    </subcellularLocation>
</comment>
<dbReference type="CDD" id="cd00164">
    <property type="entry name" value="S1_like"/>
    <property type="match status" value="1"/>
</dbReference>
<feature type="domain" description="S1 motif" evidence="6">
    <location>
        <begin position="767"/>
        <end position="840"/>
    </location>
</feature>
<reference evidence="7" key="1">
    <citation type="submission" date="2023-01" db="EMBL/GenBank/DDBJ databases">
        <title>The chitinases involved in constricting ring structure development in the nematode-trapping fungus Drechslerella dactyloides.</title>
        <authorList>
            <person name="Wang R."/>
            <person name="Zhang L."/>
            <person name="Tang P."/>
            <person name="Li S."/>
            <person name="Liang L."/>
        </authorList>
    </citation>
    <scope>NUCLEOTIDE SEQUENCE</scope>
    <source>
        <strain evidence="7">YMF1.00031</strain>
    </source>
</reference>
<sequence length="1825" mass="201258">MYLEDADACTRQFQNFARPKKVLVLHTREPHTRTYQDLPLTTITMANKRKDSPSKGAVDTAKSPKRQKLSESKQSSSKKSSSSQPDVPAVPAQSSLRQSNKEEPSFPRGGASALTPLEYKEVVNEATREVLFENNGEKEAAAEKTPRKRRQSVSKGSSARKSKRVDADNQEPEIKIEQLSYKKLVPGQLVFGFISKITKKDVAIALPNNLTGYAPLTSVSEQYTDQLKASLGDSDEMDVDKSDDEADDTESELPGLDMLFEVNQPIRAYVMNVATGSTSGDKKSRKHIELSLLPSLANPGITKTELVKGVTVQASVKSIEDNGFVMDLGLDLDFASGFMGKSDCPAPPNTVRVGRTFLCYVLGVAGGGKVVQLSADFHKSVKGRTGKDVSVVDAPTIDCFLPGTLVSKVLVTDVRDNGLVCKLLGSVDVTVDLFHSGCFSSETLKNKYKAGKHITVRLSATIPSADNKKFAASLLSHVQEMGPQTHAGKLSLSKLPIGAIKSDAAIKHIIPGVGLILNIGMAGTLVFVHISRISDKKIDTILPTGPYKVGSQHPIRILDYNSMDGLLQASMEQKILSQRYLRFEDVKPGDVVKGKIARFVAGGMIVEIEEGIEAYVPEIHMSDTVLQHPEKKFREGAAVKGRILRVDAELHRIKMTLKKAIVNSEGPVFADYIDVEEDEETPGTIVKLMPTGAILEFYGDVRGFLPVSEMSEAFIKDPVEHFKVGQTLNVHVLSSDPIQRKVRLSCRNNEAETSKEKSEALQNIALGSLVDGSIIEKSNDDVVVSLDEGIKGLIVLGHLSDGSREKNLATFKKFRAGQKLVDLVVLRKDEMRNFVYLTAKPSLVKAAKSGTLVKSFLDIKVGNAVAGFVKDITHFGIFVNFIGGITALLPRKVLPREVEDLPDYGYHRLQSITCYVTEIIPLKEQFTLSLRPPAEPIVAASKVEAEKPKAPSASIVNPVDKRILAIEDFERTVPIKARVTSVKPTQINVDLAENVKGRVDVSEFFNSWDTIKNKKHPLLRHGLTPGQEIDVKVIGLHDVKSHRYLPISHRVSSKLPVFELTAKAENLKMNTEKLPTYADLKRGDTYLAFVNNVQGDHLWVSISPAIRGRIKVLEISDDVTTLSNLEKHYPVGSALRVSVLDVDVDTGRLELTARYFGDKKPLDWDTIVEGMMIPGRVSIISEGKVIVRLSDNLLGSVSLADMADDFDKVDVKNFQKDSVVRVCVLAVDLPNKKIHLSTRPSRILDSATKVRDAEVKTVADVVVSKVYRGFVTNVADNGVYIHLGGSVVARARIADLSDEFVKDWKKGFQVHQLVKGKVMSVDTETKQVSINLKKSIVSGTAKKTLAEYKAGEFVDGHIRKVADFGCFIVIEGSENVSGLCHRSQISDQKDPDPHKLFSEGDLVKAKILKVDREKGRISFGLKASYLADLPEEELVPPQPKETLVIDVEEDEDEDDNSDEDGGVKLDTTTTTTTTTAITRIDRPSIFTNLPAAWSTSAMDDMFPSDASSDSDEDAPSSPKLKKKKPAIKPDLTGDLDTRVPQSPADFERRLLATPNDPLLWLSYMAFTVSGGDTPTARAIASRALKTIDHRLDDAKLTIWTARLNLELEFGTPATLDAAFKDACTHNDPQKIHTALASIYITAGKHEAADTLFQSMIRKFSQDEKIWLNYFTFLMEHSRGDDARALLARALQALQDTRAHASLTLKFAQLEYRAGEVEKGRTLLEKLLASYPRRLDFWNVYIDLEAKTGDADSVRRLFPRMLAGARVNAKKATGVFNKWMELEERFAPGDVRRREYVMAQAVEYRKKLVEEKEKSKEQGAEHDDEE</sequence>
<dbReference type="SMART" id="SM00316">
    <property type="entry name" value="S1"/>
    <property type="match status" value="13"/>
</dbReference>
<dbReference type="InterPro" id="IPR003107">
    <property type="entry name" value="HAT"/>
</dbReference>
<protein>
    <recommendedName>
        <fullName evidence="6">S1 motif domain-containing protein</fullName>
    </recommendedName>
</protein>
<dbReference type="FunFam" id="2.40.50.140:FF:000159">
    <property type="entry name" value="rRNA biogenesis protein rrp5"/>
    <property type="match status" value="1"/>
</dbReference>
<dbReference type="SMART" id="SM00386">
    <property type="entry name" value="HAT"/>
    <property type="match status" value="3"/>
</dbReference>
<evidence type="ECO:0000256" key="4">
    <source>
        <dbReference type="ARBA" id="ARBA00023242"/>
    </source>
</evidence>
<feature type="domain" description="S1 motif" evidence="6">
    <location>
        <begin position="187"/>
        <end position="293"/>
    </location>
</feature>
<dbReference type="EMBL" id="JAQGDS010000003">
    <property type="protein sequence ID" value="KAJ6261859.1"/>
    <property type="molecule type" value="Genomic_DNA"/>
</dbReference>
<dbReference type="Pfam" id="PF23459">
    <property type="entry name" value="S1_RRP5"/>
    <property type="match status" value="1"/>
</dbReference>
<name>A0AAD6J1F3_DREDA</name>
<evidence type="ECO:0000313" key="8">
    <source>
        <dbReference type="Proteomes" id="UP001221413"/>
    </source>
</evidence>
<feature type="domain" description="S1 motif" evidence="6">
    <location>
        <begin position="678"/>
        <end position="747"/>
    </location>
</feature>
<accession>A0AAD6J1F3</accession>
<keyword evidence="3" id="KW-0677">Repeat</keyword>
<feature type="region of interest" description="Disordered" evidence="5">
    <location>
        <begin position="1449"/>
        <end position="1470"/>
    </location>
</feature>
<feature type="compositionally biased region" description="Basic residues" evidence="5">
    <location>
        <begin position="146"/>
        <end position="163"/>
    </location>
</feature>